<dbReference type="GO" id="GO:0005886">
    <property type="term" value="C:plasma membrane"/>
    <property type="evidence" value="ECO:0007669"/>
    <property type="project" value="TreeGrafter"/>
</dbReference>
<dbReference type="GO" id="GO:0015648">
    <property type="term" value="F:lipid-linked peptidoglycan transporter activity"/>
    <property type="evidence" value="ECO:0007669"/>
    <property type="project" value="TreeGrafter"/>
</dbReference>
<feature type="transmembrane region" description="Helical" evidence="6">
    <location>
        <begin position="359"/>
        <end position="379"/>
    </location>
</feature>
<evidence type="ECO:0000256" key="3">
    <source>
        <dbReference type="ARBA" id="ARBA00022960"/>
    </source>
</evidence>
<evidence type="ECO:0000256" key="2">
    <source>
        <dbReference type="ARBA" id="ARBA00022692"/>
    </source>
</evidence>
<dbReference type="NCBIfam" id="TIGR02210">
    <property type="entry name" value="rodA_shape"/>
    <property type="match status" value="1"/>
</dbReference>
<organism evidence="9">
    <name type="scientific">freshwater metagenome</name>
    <dbReference type="NCBI Taxonomy" id="449393"/>
    <lineage>
        <taxon>unclassified sequences</taxon>
        <taxon>metagenomes</taxon>
        <taxon>ecological metagenomes</taxon>
    </lineage>
</organism>
<proteinExistence type="predicted"/>
<feature type="transmembrane region" description="Helical" evidence="6">
    <location>
        <begin position="90"/>
        <end position="108"/>
    </location>
</feature>
<evidence type="ECO:0000313" key="10">
    <source>
        <dbReference type="EMBL" id="CAB4898119.1"/>
    </source>
</evidence>
<feature type="transmembrane region" description="Helical" evidence="6">
    <location>
        <begin position="63"/>
        <end position="83"/>
    </location>
</feature>
<reference evidence="9" key="1">
    <citation type="submission" date="2020-05" db="EMBL/GenBank/DDBJ databases">
        <authorList>
            <person name="Chiriac C."/>
            <person name="Salcher M."/>
            <person name="Ghai R."/>
            <person name="Kavagutti S V."/>
        </authorList>
    </citation>
    <scope>NUCLEOTIDE SEQUENCE</scope>
</reference>
<dbReference type="InterPro" id="IPR011923">
    <property type="entry name" value="RodA/MrdB"/>
</dbReference>
<keyword evidence="2 6" id="KW-0812">Transmembrane</keyword>
<dbReference type="InterPro" id="IPR001182">
    <property type="entry name" value="FtsW/RodA"/>
</dbReference>
<feature type="transmembrane region" description="Helical" evidence="6">
    <location>
        <begin position="321"/>
        <end position="339"/>
    </location>
</feature>
<dbReference type="PANTHER" id="PTHR30474:SF14">
    <property type="entry name" value="CELL CYCLE PROTEIN"/>
    <property type="match status" value="1"/>
</dbReference>
<dbReference type="GO" id="GO:0008360">
    <property type="term" value="P:regulation of cell shape"/>
    <property type="evidence" value="ECO:0007669"/>
    <property type="project" value="UniProtKB-KW"/>
</dbReference>
<protein>
    <submittedName>
        <fullName evidence="9">Unannotated protein</fullName>
    </submittedName>
</protein>
<dbReference type="PANTHER" id="PTHR30474">
    <property type="entry name" value="CELL CYCLE PROTEIN"/>
    <property type="match status" value="1"/>
</dbReference>
<evidence type="ECO:0000256" key="4">
    <source>
        <dbReference type="ARBA" id="ARBA00022989"/>
    </source>
</evidence>
<keyword evidence="4 6" id="KW-1133">Transmembrane helix</keyword>
<dbReference type="EMBL" id="CAEZZZ010000034">
    <property type="protein sequence ID" value="CAB4779549.1"/>
    <property type="molecule type" value="Genomic_DNA"/>
</dbReference>
<dbReference type="GO" id="GO:0051301">
    <property type="term" value="P:cell division"/>
    <property type="evidence" value="ECO:0007669"/>
    <property type="project" value="InterPro"/>
</dbReference>
<keyword evidence="3" id="KW-0133">Cell shape</keyword>
<dbReference type="EMBL" id="CAFBQZ010000036">
    <property type="protein sequence ID" value="CAB5072445.1"/>
    <property type="molecule type" value="Genomic_DNA"/>
</dbReference>
<dbReference type="EMBL" id="CAEZWS010000020">
    <property type="protein sequence ID" value="CAB4662441.1"/>
    <property type="molecule type" value="Genomic_DNA"/>
</dbReference>
<evidence type="ECO:0000313" key="7">
    <source>
        <dbReference type="EMBL" id="CAB4585604.1"/>
    </source>
</evidence>
<dbReference type="EMBL" id="CAFBMI010000032">
    <property type="protein sequence ID" value="CAB4898119.1"/>
    <property type="molecule type" value="Genomic_DNA"/>
</dbReference>
<sequence length="385" mass="41426">MSFRHFTGRRHKVRRAVMEGFDPILTIAVAILLVIGTLLVYAATRSWYGSLGLDPQYYLKRHIFNILIGGALAFGTTLIDYRLLRAYTPIVWGVGVIGLIAVLIPGIGREINGARGWISLPGGFQVQPAELAKISIIIGLSMLLSERLHDGDQPSSKDVLQGLAIAALPIALILVQPDMGTVMIISASVVTIIAVSGAPSRWVVGLLVIALLGGFTAVKVGAINDYQLKRLQSFVDPTADPQSSGYQLRQSRITVGSGGLIGKGLFNGPQTNGRFVPEQQTDFIFTVAGEELGFLGSGAILLLFLIILIRAFRIARRSQDSFGRLVCTGVIAWFAFQAFENIGMTMGLMPMTGVPLPFMSYGGSSMFANLIGIGLLQNVHARQRG</sequence>
<accession>A0A6J6W6W8</accession>
<evidence type="ECO:0000313" key="11">
    <source>
        <dbReference type="EMBL" id="CAB4972233.1"/>
    </source>
</evidence>
<evidence type="ECO:0000313" key="9">
    <source>
        <dbReference type="EMBL" id="CAB4779549.1"/>
    </source>
</evidence>
<evidence type="ECO:0000256" key="6">
    <source>
        <dbReference type="SAM" id="Phobius"/>
    </source>
</evidence>
<evidence type="ECO:0000256" key="1">
    <source>
        <dbReference type="ARBA" id="ARBA00004141"/>
    </source>
</evidence>
<dbReference type="AlphaFoldDB" id="A0A6J6W6W8"/>
<keyword evidence="5 6" id="KW-0472">Membrane</keyword>
<dbReference type="EMBL" id="CAEZUA010000019">
    <property type="protein sequence ID" value="CAB4585604.1"/>
    <property type="molecule type" value="Genomic_DNA"/>
</dbReference>
<dbReference type="EMBL" id="CAFBOE010000029">
    <property type="protein sequence ID" value="CAB4972233.1"/>
    <property type="molecule type" value="Genomic_DNA"/>
</dbReference>
<evidence type="ECO:0000313" key="12">
    <source>
        <dbReference type="EMBL" id="CAB5072445.1"/>
    </source>
</evidence>
<name>A0A6J6W6W8_9ZZZZ</name>
<dbReference type="Pfam" id="PF01098">
    <property type="entry name" value="FTSW_RODA_SPOVE"/>
    <property type="match status" value="1"/>
</dbReference>
<gene>
    <name evidence="7" type="ORF">UFOPK1773_00463</name>
    <name evidence="8" type="ORF">UFOPK2288_00550</name>
    <name evidence="9" type="ORF">UFOPK2931_00686</name>
    <name evidence="10" type="ORF">UFOPK3558_00533</name>
    <name evidence="11" type="ORF">UFOPK3916_00504</name>
    <name evidence="12" type="ORF">UFOPK4372_00604</name>
</gene>
<dbReference type="PROSITE" id="PS00428">
    <property type="entry name" value="FTSW_RODA_SPOVE"/>
    <property type="match status" value="1"/>
</dbReference>
<feature type="transmembrane region" description="Helical" evidence="6">
    <location>
        <begin position="181"/>
        <end position="198"/>
    </location>
</feature>
<dbReference type="InterPro" id="IPR018365">
    <property type="entry name" value="Cell_cycle_FtsW-rel_CS"/>
</dbReference>
<dbReference type="GO" id="GO:0032153">
    <property type="term" value="C:cell division site"/>
    <property type="evidence" value="ECO:0007669"/>
    <property type="project" value="TreeGrafter"/>
</dbReference>
<feature type="transmembrane region" description="Helical" evidence="6">
    <location>
        <begin position="203"/>
        <end position="223"/>
    </location>
</feature>
<evidence type="ECO:0000256" key="5">
    <source>
        <dbReference type="ARBA" id="ARBA00023136"/>
    </source>
</evidence>
<feature type="transmembrane region" description="Helical" evidence="6">
    <location>
        <begin position="292"/>
        <end position="309"/>
    </location>
</feature>
<evidence type="ECO:0000313" key="8">
    <source>
        <dbReference type="EMBL" id="CAB4662441.1"/>
    </source>
</evidence>
<comment type="subcellular location">
    <subcellularLocation>
        <location evidence="1">Membrane</location>
        <topology evidence="1">Multi-pass membrane protein</topology>
    </subcellularLocation>
</comment>
<feature type="transmembrane region" description="Helical" evidence="6">
    <location>
        <begin position="21"/>
        <end position="43"/>
    </location>
</feature>